<comment type="subcellular location">
    <subcellularLocation>
        <location evidence="1">Nucleus</location>
    </subcellularLocation>
</comment>
<dbReference type="InterPro" id="IPR001650">
    <property type="entry name" value="Helicase_C-like"/>
</dbReference>
<reference evidence="12 13" key="1">
    <citation type="submission" date="2019-08" db="EMBL/GenBank/DDBJ databases">
        <title>The genome of the soybean aphid Biotype 1, its phylome, world population structure and adaptation to the North American continent.</title>
        <authorList>
            <person name="Giordano R."/>
            <person name="Donthu R.K."/>
            <person name="Hernandez A.G."/>
            <person name="Wright C.L."/>
            <person name="Zimin A.V."/>
        </authorList>
    </citation>
    <scope>NUCLEOTIDE SEQUENCE [LARGE SCALE GENOMIC DNA]</scope>
    <source>
        <tissue evidence="12">Whole aphids</tissue>
    </source>
</reference>
<evidence type="ECO:0000256" key="4">
    <source>
        <dbReference type="ARBA" id="ARBA00022801"/>
    </source>
</evidence>
<dbReference type="SMART" id="SM00490">
    <property type="entry name" value="HELICc"/>
    <property type="match status" value="1"/>
</dbReference>
<dbReference type="EMBL" id="VYZN01000018">
    <property type="protein sequence ID" value="KAE9537331.1"/>
    <property type="molecule type" value="Genomic_DNA"/>
</dbReference>
<feature type="region of interest" description="Disordered" evidence="9">
    <location>
        <begin position="489"/>
        <end position="538"/>
    </location>
</feature>
<dbReference type="Pfam" id="PF00271">
    <property type="entry name" value="Helicase_C"/>
    <property type="match status" value="1"/>
</dbReference>
<feature type="compositionally biased region" description="Low complexity" evidence="9">
    <location>
        <begin position="489"/>
        <end position="506"/>
    </location>
</feature>
<evidence type="ECO:0000256" key="2">
    <source>
        <dbReference type="ARBA" id="ARBA00007025"/>
    </source>
</evidence>
<dbReference type="GO" id="GO:0004386">
    <property type="term" value="F:helicase activity"/>
    <property type="evidence" value="ECO:0007669"/>
    <property type="project" value="UniProtKB-KW"/>
</dbReference>
<name>A0A6G0TT55_APHGL</name>
<dbReference type="SUPFAM" id="SSF52540">
    <property type="entry name" value="P-loop containing nucleoside triphosphate hydrolases"/>
    <property type="match status" value="2"/>
</dbReference>
<evidence type="ECO:0000259" key="10">
    <source>
        <dbReference type="PROSITE" id="PS51192"/>
    </source>
</evidence>
<feature type="domain" description="Helicase C-terminal" evidence="11">
    <location>
        <begin position="1015"/>
        <end position="1179"/>
    </location>
</feature>
<dbReference type="PANTHER" id="PTHR45797:SF3">
    <property type="entry name" value="TRANSCRIPTIONAL REGULATOR ATRX HOMOLOG"/>
    <property type="match status" value="1"/>
</dbReference>
<evidence type="ECO:0000256" key="1">
    <source>
        <dbReference type="ARBA" id="ARBA00004123"/>
    </source>
</evidence>
<organism evidence="12 13">
    <name type="scientific">Aphis glycines</name>
    <name type="common">Soybean aphid</name>
    <dbReference type="NCBI Taxonomy" id="307491"/>
    <lineage>
        <taxon>Eukaryota</taxon>
        <taxon>Metazoa</taxon>
        <taxon>Ecdysozoa</taxon>
        <taxon>Arthropoda</taxon>
        <taxon>Hexapoda</taxon>
        <taxon>Insecta</taxon>
        <taxon>Pterygota</taxon>
        <taxon>Neoptera</taxon>
        <taxon>Paraneoptera</taxon>
        <taxon>Hemiptera</taxon>
        <taxon>Sternorrhyncha</taxon>
        <taxon>Aphidomorpha</taxon>
        <taxon>Aphidoidea</taxon>
        <taxon>Aphididae</taxon>
        <taxon>Aphidini</taxon>
        <taxon>Aphis</taxon>
        <taxon>Aphis</taxon>
    </lineage>
</organism>
<evidence type="ECO:0000256" key="8">
    <source>
        <dbReference type="ARBA" id="ARBA00023242"/>
    </source>
</evidence>
<proteinExistence type="inferred from homology"/>
<accession>A0A6G0TT55</accession>
<evidence type="ECO:0000256" key="7">
    <source>
        <dbReference type="ARBA" id="ARBA00023125"/>
    </source>
</evidence>
<keyword evidence="8" id="KW-0539">Nucleus</keyword>
<dbReference type="GO" id="GO:0003677">
    <property type="term" value="F:DNA binding"/>
    <property type="evidence" value="ECO:0007669"/>
    <property type="project" value="UniProtKB-KW"/>
</dbReference>
<dbReference type="Proteomes" id="UP000475862">
    <property type="component" value="Unassembled WGS sequence"/>
</dbReference>
<dbReference type="Pfam" id="PF00176">
    <property type="entry name" value="SNF2-rel_dom"/>
    <property type="match status" value="1"/>
</dbReference>
<dbReference type="AlphaFoldDB" id="A0A6G0TT55"/>
<evidence type="ECO:0000313" key="12">
    <source>
        <dbReference type="EMBL" id="KAE9537331.1"/>
    </source>
</evidence>
<dbReference type="InterPro" id="IPR000330">
    <property type="entry name" value="SNF2_N"/>
</dbReference>
<keyword evidence="5" id="KW-0347">Helicase</keyword>
<dbReference type="Gene3D" id="3.40.50.10810">
    <property type="entry name" value="Tandem AAA-ATPase domain"/>
    <property type="match status" value="1"/>
</dbReference>
<dbReference type="OrthoDB" id="9900844at2759"/>
<keyword evidence="4" id="KW-0378">Hydrolase</keyword>
<dbReference type="GO" id="GO:0016887">
    <property type="term" value="F:ATP hydrolysis activity"/>
    <property type="evidence" value="ECO:0007669"/>
    <property type="project" value="InterPro"/>
</dbReference>
<dbReference type="PANTHER" id="PTHR45797">
    <property type="entry name" value="RAD54-LIKE"/>
    <property type="match status" value="1"/>
</dbReference>
<evidence type="ECO:0000256" key="3">
    <source>
        <dbReference type="ARBA" id="ARBA00022741"/>
    </source>
</evidence>
<evidence type="ECO:0000256" key="5">
    <source>
        <dbReference type="ARBA" id="ARBA00022806"/>
    </source>
</evidence>
<dbReference type="SMART" id="SM00487">
    <property type="entry name" value="DEXDc"/>
    <property type="match status" value="1"/>
</dbReference>
<evidence type="ECO:0000256" key="6">
    <source>
        <dbReference type="ARBA" id="ARBA00022840"/>
    </source>
</evidence>
<keyword evidence="6" id="KW-0067">ATP-binding</keyword>
<protein>
    <recommendedName>
        <fullName evidence="14">Transcriptional regulator ATRX</fullName>
    </recommendedName>
</protein>
<dbReference type="PROSITE" id="PS51192">
    <property type="entry name" value="HELICASE_ATP_BIND_1"/>
    <property type="match status" value="1"/>
</dbReference>
<feature type="compositionally biased region" description="Basic and acidic residues" evidence="9">
    <location>
        <begin position="527"/>
        <end position="537"/>
    </location>
</feature>
<dbReference type="PROSITE" id="PS51194">
    <property type="entry name" value="HELICASE_CTER"/>
    <property type="match status" value="1"/>
</dbReference>
<dbReference type="InterPro" id="IPR049730">
    <property type="entry name" value="SNF2/RAD54-like_C"/>
</dbReference>
<dbReference type="InterPro" id="IPR027417">
    <property type="entry name" value="P-loop_NTPase"/>
</dbReference>
<comment type="caution">
    <text evidence="12">The sequence shown here is derived from an EMBL/GenBank/DDBJ whole genome shotgun (WGS) entry which is preliminary data.</text>
</comment>
<dbReference type="Gene3D" id="3.40.50.300">
    <property type="entry name" value="P-loop containing nucleotide triphosphate hydrolases"/>
    <property type="match status" value="1"/>
</dbReference>
<dbReference type="GO" id="GO:0005524">
    <property type="term" value="F:ATP binding"/>
    <property type="evidence" value="ECO:0007669"/>
    <property type="project" value="UniProtKB-KW"/>
</dbReference>
<evidence type="ECO:0000313" key="13">
    <source>
        <dbReference type="Proteomes" id="UP000475862"/>
    </source>
</evidence>
<evidence type="ECO:0000256" key="9">
    <source>
        <dbReference type="SAM" id="MobiDB-lite"/>
    </source>
</evidence>
<dbReference type="InterPro" id="IPR044574">
    <property type="entry name" value="ARIP4-like"/>
</dbReference>
<comment type="similarity">
    <text evidence="2">Belongs to the SNF2/RAD54 helicase family.</text>
</comment>
<feature type="domain" description="Helicase ATP-binding" evidence="10">
    <location>
        <begin position="641"/>
        <end position="825"/>
    </location>
</feature>
<dbReference type="GO" id="GO:0005634">
    <property type="term" value="C:nucleus"/>
    <property type="evidence" value="ECO:0007669"/>
    <property type="project" value="UniProtKB-SubCell"/>
</dbReference>
<evidence type="ECO:0008006" key="14">
    <source>
        <dbReference type="Google" id="ProtNLM"/>
    </source>
</evidence>
<keyword evidence="3" id="KW-0547">Nucleotide-binding</keyword>
<dbReference type="CDD" id="cd18793">
    <property type="entry name" value="SF2_C_SNF"/>
    <property type="match status" value="1"/>
</dbReference>
<sequence>METVYTSNDEIQFRKQHFGGIFRDLPKLCVENYNIETLSNGVLSKCFTCVPQMLWKQRALAANILKVFYSQLCIPNGLLVNETGHEQTVYKYLIKEAKIGQNSMINSIKTNLCINFILKSYKLFILNELIEFSFDDTIPFNKCISEFFNIFENIFEKTYSTFTNFKSIFNINSRLSHNVSDMMKSLCFDDDELILISDGRINENLDKVIKNNSNNLSLISSSLQSESKALDKKLTVVNKQSNESNTSSILNNKSFNEVQIDLVNDKITDPKHLFEDCDSEIECTRELRNHSVLKIIKFFTVSLMYFNDDENCSTNKIEDNTNISYSQNTNLKIFPKKEVNKLEQIYQFIKTTEENDFDDVMYSNLIDSKKCDFDLYDKICEETKLKINNMDTIHGSVELENKEILEMSVLSSDKLNNKEITCSKQSSSFTIPCVNNEKDDSHIEDNIKNKGTKRILITSNLSSDSDSSFKKNKKRKIKNCMIKKSIFDLSTSNSNSSSDESSSSLTVKNHREIRQLSNDNSFDEDSDNSKPSHDHNILMKGRKNIRKLIIQNELSESTQNAMKEEELRKNRIQKRQKLYNEICDITTPLETEICTKLVLDFDDKTNEELIAVHPDLVKFLKPHQMKGIQFLWNSVFESLSRIKEHKGNGSILAHCMGLGKTLQIISLIHTLFRYSETGIKTVLIITPNATIENWCKEFHKWLHGIDEKKNFFVLNLAESKTYESRKNIIDEWRREHGVLITSYELYRSVVNYKYIDKFPSILEGLVDPGPDLVICDEGHVIKNHITTVSKAVNRIKTLRRIVLTGTPLQNNLKEYYCMVDFIRPNLLGSLKDFTNRFINPITNGQYSDSTPLDVELMKGRSHVLHKMLEGFVQRFDYNVLTPFLPPKHEYVIYLKLADKQIELYQKYLDSYRQPELFTNHNMLQIVWTHPKLLELYAERTESKREKQRCKDINYIESYSNSTEEVENRHIPVPISVLDSTITKKPNTYLKWWKPYVTKTDLESVYPYSKFIMMFSILQECEKIGDKVLLFSQSLFTLDLIQGFLENAEDKTYDKGGPYGKSWKHGTDFYRIDGSVNIKEREDYCEQFNDINNSRLRLLLLSTKAFNLGINLVGANRVIIFDVTWNPSLNVQSIFRVFRFGQTKPCYIYRFISEGTMEQKIYERQISKLSLAFRIIDDHQIDCHFNAKCQELYEFEPNTTKSKSILNLPKKDRLMAELMLRHEDLVMNILEHDSLLQNNEAEELDEDGRNAAWENYEKENDSTEVSIKQSLLPIFCGSESD</sequence>
<gene>
    <name evidence="12" type="ORF">AGLY_006354</name>
</gene>
<evidence type="ECO:0000259" key="11">
    <source>
        <dbReference type="PROSITE" id="PS51194"/>
    </source>
</evidence>
<keyword evidence="13" id="KW-1185">Reference proteome</keyword>
<dbReference type="InterPro" id="IPR038718">
    <property type="entry name" value="SNF2-like_sf"/>
</dbReference>
<dbReference type="InterPro" id="IPR014001">
    <property type="entry name" value="Helicase_ATP-bd"/>
</dbReference>
<keyword evidence="7" id="KW-0238">DNA-binding</keyword>